<proteinExistence type="predicted"/>
<sequence length="113" mass="11980">MDLAKIARVGRSTITDLINRGKIPGREVTRGRIEAALGWTPGSFGTVLDGAEPTLRSDTEYPQSGTTKVLVEQLTQIAQEARAGSAAADTLSKRLQVIGDMAESAAQLAARTR</sequence>
<protein>
    <submittedName>
        <fullName evidence="1">Uncharacterized protein</fullName>
    </submittedName>
</protein>
<keyword evidence="2" id="KW-1185">Reference proteome</keyword>
<dbReference type="AlphaFoldDB" id="A0A9W4B983"/>
<geneLocation type="plasmid" evidence="1 2">
    <name>pJCM6399</name>
</geneLocation>
<organism evidence="1 2">
    <name type="scientific">Mycobacterium gallinarum</name>
    <dbReference type="NCBI Taxonomy" id="39689"/>
    <lineage>
        <taxon>Bacteria</taxon>
        <taxon>Bacillati</taxon>
        <taxon>Actinomycetota</taxon>
        <taxon>Actinomycetes</taxon>
        <taxon>Mycobacteriales</taxon>
        <taxon>Mycobacteriaceae</taxon>
        <taxon>Mycobacterium</taxon>
    </lineage>
</organism>
<evidence type="ECO:0000313" key="2">
    <source>
        <dbReference type="Proteomes" id="UP000465785"/>
    </source>
</evidence>
<gene>
    <name evidence="1" type="ORF">MGALJ_60650</name>
</gene>
<keyword evidence="1" id="KW-0614">Plasmid</keyword>
<dbReference type="EMBL" id="AP022602">
    <property type="protein sequence ID" value="BBY96396.1"/>
    <property type="molecule type" value="Genomic_DNA"/>
</dbReference>
<evidence type="ECO:0000313" key="1">
    <source>
        <dbReference type="EMBL" id="BBY96396.1"/>
    </source>
</evidence>
<reference evidence="1 2" key="1">
    <citation type="journal article" date="2019" name="Emerg. Microbes Infect.">
        <title>Comprehensive subspecies identification of 175 nontuberculous mycobacteria species based on 7547 genomic profiles.</title>
        <authorList>
            <person name="Matsumoto Y."/>
            <person name="Kinjo T."/>
            <person name="Motooka D."/>
            <person name="Nabeya D."/>
            <person name="Jung N."/>
            <person name="Uechi K."/>
            <person name="Horii T."/>
            <person name="Iida T."/>
            <person name="Fujita J."/>
            <person name="Nakamura S."/>
        </authorList>
    </citation>
    <scope>NUCLEOTIDE SEQUENCE [LARGE SCALE GENOMIC DNA]</scope>
    <source>
        <strain evidence="1 2">JCM 6399</strain>
        <plasmid evidence="1">pJCM6399</plasmid>
    </source>
</reference>
<name>A0A9W4B983_9MYCO</name>
<accession>A0A9W4B983</accession>
<dbReference type="Proteomes" id="UP000465785">
    <property type="component" value="Plasmid pJCM6399"/>
</dbReference>
<dbReference type="KEGG" id="mgau:MGALJ_60650"/>